<dbReference type="Proteomes" id="UP000281985">
    <property type="component" value="Unassembled WGS sequence"/>
</dbReference>
<protein>
    <submittedName>
        <fullName evidence="2">IS3 family transposase</fullName>
    </submittedName>
</protein>
<comment type="caution">
    <text evidence="2">The sequence shown here is derived from an EMBL/GenBank/DDBJ whole genome shotgun (WGS) entry which is preliminary data.</text>
</comment>
<accession>A0A3M0GAA5</accession>
<evidence type="ECO:0000256" key="1">
    <source>
        <dbReference type="SAM" id="MobiDB-lite"/>
    </source>
</evidence>
<gene>
    <name evidence="2" type="ORF">EAX61_07365</name>
</gene>
<sequence length="46" mass="5523">AIQIYNNQRPHLSNHLLTPQQMHQQNKLSRKQYKSKKLNDARIVKL</sequence>
<feature type="compositionally biased region" description="Polar residues" evidence="1">
    <location>
        <begin position="1"/>
        <end position="27"/>
    </location>
</feature>
<proteinExistence type="predicted"/>
<feature type="compositionally biased region" description="Basic and acidic residues" evidence="1">
    <location>
        <begin position="37"/>
        <end position="46"/>
    </location>
</feature>
<keyword evidence="3" id="KW-1185">Reference proteome</keyword>
<dbReference type="AlphaFoldDB" id="A0A3M0GAA5"/>
<evidence type="ECO:0000313" key="3">
    <source>
        <dbReference type="Proteomes" id="UP000281985"/>
    </source>
</evidence>
<feature type="region of interest" description="Disordered" evidence="1">
    <location>
        <begin position="1"/>
        <end position="46"/>
    </location>
</feature>
<dbReference type="EMBL" id="REFV01000006">
    <property type="protein sequence ID" value="RMB59402.1"/>
    <property type="molecule type" value="Genomic_DNA"/>
</dbReference>
<name>A0A3M0GAA5_9FLAO</name>
<feature type="non-terminal residue" evidence="2">
    <location>
        <position position="1"/>
    </location>
</feature>
<organism evidence="2 3">
    <name type="scientific">Dokdonia sinensis</name>
    <dbReference type="NCBI Taxonomy" id="2479847"/>
    <lineage>
        <taxon>Bacteria</taxon>
        <taxon>Pseudomonadati</taxon>
        <taxon>Bacteroidota</taxon>
        <taxon>Flavobacteriia</taxon>
        <taxon>Flavobacteriales</taxon>
        <taxon>Flavobacteriaceae</taxon>
        <taxon>Dokdonia</taxon>
    </lineage>
</organism>
<evidence type="ECO:0000313" key="2">
    <source>
        <dbReference type="EMBL" id="RMB59402.1"/>
    </source>
</evidence>
<reference evidence="2 3" key="1">
    <citation type="submission" date="2018-10" db="EMBL/GenBank/DDBJ databases">
        <title>Dokdonia luteus sp. nov., isolated from sea water.</title>
        <authorList>
            <person name="Zhou L.Y."/>
            <person name="Du Z.J."/>
        </authorList>
    </citation>
    <scope>NUCLEOTIDE SEQUENCE [LARGE SCALE GENOMIC DNA]</scope>
    <source>
        <strain evidence="2 3">SH27</strain>
    </source>
</reference>